<evidence type="ECO:0008006" key="6">
    <source>
        <dbReference type="Google" id="ProtNLM"/>
    </source>
</evidence>
<sequence length="566" mass="61343">MNGEPASSRPVAARDALGRWAATAVLALAAFAAYRAALGGYFLLDDFGMLAVVRFLDTPFAPFYTDHIGGSLFYRPLGMALWWLTEAAFGADARWHYTINLALHVAVAAALWRVVRVFGGGRRLGWSLALAFVVHPIGIGTSLWLADRFDLLAAVFGLLGLASAAAYGHERTARQGVLCLVWLTLALLSKEIGLTYLAAAFVLAVAPSPTRMLRERCGAGIVLIALGALFLTARACVLADPAATGLVNAQSIVDLALRGMASWLRGWIDFVGYLPALSGIWRWVCGLGWAFLALALLAAAASPWSGARVRMLLAGAVVWAVPAALQWPLTGHSDPSIPVDADALKLVVDARYYYTALIGLGLTTAAALGYGGRHDRMARWLAGVAALILVSVWLPASQRLAERYREMTSQQRSIADAAVATIDRLDLDRPRCQVYLLDTGNWMFTWVADEVVKAIHPDFAHVGRCLFQSEHTPWYHLVPVGAAEASQVWPMLPLAATDLRRDVSPSRLDRGEIVYLNLSPALDAALARHAHFLSYQAGRFVDVTADVLERRRVVAFVCNRPPVQCP</sequence>
<evidence type="ECO:0000256" key="3">
    <source>
        <dbReference type="SAM" id="Phobius"/>
    </source>
</evidence>
<dbReference type="AlphaFoldDB" id="A0A2W5KE83"/>
<feature type="transmembrane region" description="Helical" evidence="3">
    <location>
        <begin position="20"/>
        <end position="44"/>
    </location>
</feature>
<keyword evidence="3" id="KW-1133">Transmembrane helix</keyword>
<organism evidence="4 5">
    <name type="scientific">Rhodanobacter denitrificans</name>
    <dbReference type="NCBI Taxonomy" id="666685"/>
    <lineage>
        <taxon>Bacteria</taxon>
        <taxon>Pseudomonadati</taxon>
        <taxon>Pseudomonadota</taxon>
        <taxon>Gammaproteobacteria</taxon>
        <taxon>Lysobacterales</taxon>
        <taxon>Rhodanobacteraceae</taxon>
        <taxon>Rhodanobacter</taxon>
    </lineage>
</organism>
<dbReference type="PANTHER" id="PTHR44227">
    <property type="match status" value="1"/>
</dbReference>
<keyword evidence="1" id="KW-0677">Repeat</keyword>
<evidence type="ECO:0000313" key="5">
    <source>
        <dbReference type="Proteomes" id="UP000249046"/>
    </source>
</evidence>
<keyword evidence="3" id="KW-0812">Transmembrane</keyword>
<evidence type="ECO:0000256" key="2">
    <source>
        <dbReference type="ARBA" id="ARBA00022803"/>
    </source>
</evidence>
<feature type="transmembrane region" description="Helical" evidence="3">
    <location>
        <begin position="124"/>
        <end position="145"/>
    </location>
</feature>
<dbReference type="GO" id="GO:0030968">
    <property type="term" value="P:endoplasmic reticulum unfolded protein response"/>
    <property type="evidence" value="ECO:0007669"/>
    <property type="project" value="TreeGrafter"/>
</dbReference>
<feature type="transmembrane region" description="Helical" evidence="3">
    <location>
        <begin position="72"/>
        <end position="89"/>
    </location>
</feature>
<comment type="caution">
    <text evidence="4">The sequence shown here is derived from an EMBL/GenBank/DDBJ whole genome shotgun (WGS) entry which is preliminary data.</text>
</comment>
<feature type="transmembrane region" description="Helical" evidence="3">
    <location>
        <begin position="280"/>
        <end position="299"/>
    </location>
</feature>
<dbReference type="PANTHER" id="PTHR44227:SF3">
    <property type="entry name" value="PROTEIN O-MANNOSYL-TRANSFERASE TMTC4"/>
    <property type="match status" value="1"/>
</dbReference>
<name>A0A2W5KE83_9GAMM</name>
<feature type="transmembrane region" description="Helical" evidence="3">
    <location>
        <begin position="377"/>
        <end position="396"/>
    </location>
</feature>
<keyword evidence="3" id="KW-0472">Membrane</keyword>
<dbReference type="EMBL" id="QFPO01000008">
    <property type="protein sequence ID" value="PZQ14034.1"/>
    <property type="molecule type" value="Genomic_DNA"/>
</dbReference>
<dbReference type="GO" id="GO:0035269">
    <property type="term" value="P:protein O-linked glycosylation via mannose"/>
    <property type="evidence" value="ECO:0007669"/>
    <property type="project" value="TreeGrafter"/>
</dbReference>
<feature type="transmembrane region" description="Helical" evidence="3">
    <location>
        <begin position="180"/>
        <end position="206"/>
    </location>
</feature>
<evidence type="ECO:0000313" key="4">
    <source>
        <dbReference type="EMBL" id="PZQ14034.1"/>
    </source>
</evidence>
<accession>A0A2W5KE83</accession>
<dbReference type="Proteomes" id="UP000249046">
    <property type="component" value="Unassembled WGS sequence"/>
</dbReference>
<dbReference type="GO" id="GO:0000030">
    <property type="term" value="F:mannosyltransferase activity"/>
    <property type="evidence" value="ECO:0007669"/>
    <property type="project" value="TreeGrafter"/>
</dbReference>
<feature type="transmembrane region" description="Helical" evidence="3">
    <location>
        <begin position="95"/>
        <end position="112"/>
    </location>
</feature>
<feature type="transmembrane region" description="Helical" evidence="3">
    <location>
        <begin position="151"/>
        <end position="168"/>
    </location>
</feature>
<gene>
    <name evidence="4" type="ORF">DI564_10745</name>
</gene>
<feature type="transmembrane region" description="Helical" evidence="3">
    <location>
        <begin position="218"/>
        <end position="239"/>
    </location>
</feature>
<feature type="transmembrane region" description="Helical" evidence="3">
    <location>
        <begin position="311"/>
        <end position="329"/>
    </location>
</feature>
<dbReference type="InterPro" id="IPR052346">
    <property type="entry name" value="O-mannosyl-transferase_TMTC"/>
</dbReference>
<keyword evidence="2" id="KW-0802">TPR repeat</keyword>
<protein>
    <recommendedName>
        <fullName evidence="6">Glycosyltransferase RgtA/B/C/D-like domain-containing protein</fullName>
    </recommendedName>
</protein>
<proteinExistence type="predicted"/>
<reference evidence="4 5" key="1">
    <citation type="submission" date="2017-08" db="EMBL/GenBank/DDBJ databases">
        <title>Infants hospitalized years apart are colonized by the same room-sourced microbial strains.</title>
        <authorList>
            <person name="Brooks B."/>
            <person name="Olm M.R."/>
            <person name="Firek B.A."/>
            <person name="Baker R."/>
            <person name="Thomas B.C."/>
            <person name="Morowitz M.J."/>
            <person name="Banfield J.F."/>
        </authorList>
    </citation>
    <scope>NUCLEOTIDE SEQUENCE [LARGE SCALE GENOMIC DNA]</scope>
    <source>
        <strain evidence="4">S2_005_003_R2_42</strain>
    </source>
</reference>
<feature type="transmembrane region" description="Helical" evidence="3">
    <location>
        <begin position="352"/>
        <end position="370"/>
    </location>
</feature>
<evidence type="ECO:0000256" key="1">
    <source>
        <dbReference type="ARBA" id="ARBA00022737"/>
    </source>
</evidence>